<feature type="compositionally biased region" description="Basic and acidic residues" evidence="1">
    <location>
        <begin position="16"/>
        <end position="29"/>
    </location>
</feature>
<feature type="compositionally biased region" description="Acidic residues" evidence="1">
    <location>
        <begin position="60"/>
        <end position="143"/>
    </location>
</feature>
<evidence type="ECO:0000313" key="2">
    <source>
        <dbReference type="EMBL" id="SBS96677.1"/>
    </source>
</evidence>
<dbReference type="EMBL" id="FLQW01004239">
    <property type="protein sequence ID" value="SBS96677.1"/>
    <property type="molecule type" value="Genomic_DNA"/>
</dbReference>
<proteinExistence type="predicted"/>
<reference evidence="3" key="1">
    <citation type="submission" date="2016-05" db="EMBL/GenBank/DDBJ databases">
        <authorList>
            <person name="Naeem Raeece"/>
        </authorList>
    </citation>
    <scope>NUCLEOTIDE SEQUENCE [LARGE SCALE GENOMIC DNA]</scope>
</reference>
<dbReference type="VEuPathDB" id="PlasmoDB:PmUG01_01024300"/>
<evidence type="ECO:0000313" key="3">
    <source>
        <dbReference type="Proteomes" id="UP000078597"/>
    </source>
</evidence>
<protein>
    <submittedName>
        <fullName evidence="2">Uncharacterized protein</fullName>
    </submittedName>
</protein>
<accession>A0A1A8WWE7</accession>
<evidence type="ECO:0000256" key="1">
    <source>
        <dbReference type="SAM" id="MobiDB-lite"/>
    </source>
</evidence>
<dbReference type="Proteomes" id="UP000078597">
    <property type="component" value="Unassembled WGS sequence"/>
</dbReference>
<sequence>MMSKESENPNMDEELERGTKSGKHVKEDNIIDESLINNKNDMNDKQILMKGEVAGKDDQQVEEDDQQVEEDNQQVEEDNQQVEEDDQQVEEDDPGEQDEPDEQDEQDEPDEPDEPDEQDEQDEQDESDEQDEQDESDEQDEVTECNILVIGDDNLSFSKYIIEAYPSANIYIASE</sequence>
<dbReference type="AlphaFoldDB" id="A0A1A8WWE7"/>
<gene>
    <name evidence="2" type="ORF">PMALA_056010</name>
</gene>
<feature type="region of interest" description="Disordered" evidence="1">
    <location>
        <begin position="1"/>
        <end position="145"/>
    </location>
</feature>
<organism evidence="2 3">
    <name type="scientific">Plasmodium malariae</name>
    <dbReference type="NCBI Taxonomy" id="5858"/>
    <lineage>
        <taxon>Eukaryota</taxon>
        <taxon>Sar</taxon>
        <taxon>Alveolata</taxon>
        <taxon>Apicomplexa</taxon>
        <taxon>Aconoidasida</taxon>
        <taxon>Haemosporida</taxon>
        <taxon>Plasmodiidae</taxon>
        <taxon>Plasmodium</taxon>
        <taxon>Plasmodium (Plasmodium)</taxon>
    </lineage>
</organism>
<name>A0A1A8WWE7_PLAMA</name>